<reference evidence="1" key="1">
    <citation type="submission" date="2021-01" db="EMBL/GenBank/DDBJ databases">
        <title>Modified the classification status of verrucomicrobia.</title>
        <authorList>
            <person name="Feng X."/>
        </authorList>
    </citation>
    <scope>NUCLEOTIDE SEQUENCE</scope>
    <source>
        <strain evidence="1">KCTC 22201</strain>
    </source>
</reference>
<comment type="caution">
    <text evidence="1">The sequence shown here is derived from an EMBL/GenBank/DDBJ whole genome shotgun (WGS) entry which is preliminary data.</text>
</comment>
<organism evidence="1 2">
    <name type="scientific">Haloferula rosea</name>
    <dbReference type="NCBI Taxonomy" id="490093"/>
    <lineage>
        <taxon>Bacteria</taxon>
        <taxon>Pseudomonadati</taxon>
        <taxon>Verrucomicrobiota</taxon>
        <taxon>Verrucomicrobiia</taxon>
        <taxon>Verrucomicrobiales</taxon>
        <taxon>Verrucomicrobiaceae</taxon>
        <taxon>Haloferula</taxon>
    </lineage>
</organism>
<proteinExistence type="predicted"/>
<protein>
    <submittedName>
        <fullName evidence="1">Uncharacterized protein</fullName>
    </submittedName>
</protein>
<accession>A0A934RA71</accession>
<dbReference type="EMBL" id="JAENII010000002">
    <property type="protein sequence ID" value="MBK1825897.1"/>
    <property type="molecule type" value="Genomic_DNA"/>
</dbReference>
<dbReference type="RefSeq" id="WP_200276026.1">
    <property type="nucleotide sequence ID" value="NZ_JAENII010000002.1"/>
</dbReference>
<gene>
    <name evidence="1" type="ORF">JIN81_02610</name>
</gene>
<keyword evidence="2" id="KW-1185">Reference proteome</keyword>
<dbReference type="AlphaFoldDB" id="A0A934RA71"/>
<name>A0A934RA71_9BACT</name>
<dbReference type="Proteomes" id="UP000658278">
    <property type="component" value="Unassembled WGS sequence"/>
</dbReference>
<evidence type="ECO:0000313" key="1">
    <source>
        <dbReference type="EMBL" id="MBK1825897.1"/>
    </source>
</evidence>
<evidence type="ECO:0000313" key="2">
    <source>
        <dbReference type="Proteomes" id="UP000658278"/>
    </source>
</evidence>
<sequence>MSLPPHTTTLIRLGILASLTTSPGWCAELSGEGSPEAVPEPAVPLLGLLGLCLILLRRNKP</sequence>